<evidence type="ECO:0000256" key="1">
    <source>
        <dbReference type="SAM" id="MobiDB-lite"/>
    </source>
</evidence>
<feature type="domain" description="DUF7605" evidence="3">
    <location>
        <begin position="707"/>
        <end position="888"/>
    </location>
</feature>
<gene>
    <name evidence="4" type="ORF">FPRO05_10420</name>
</gene>
<dbReference type="PANTHER" id="PTHR36681">
    <property type="entry name" value="NUCLEAR GTPASE, GERMINAL CENTER-ASSOCIATED, TANDEM DUPLICATE 3"/>
    <property type="match status" value="1"/>
</dbReference>
<evidence type="ECO:0000313" key="4">
    <source>
        <dbReference type="EMBL" id="RBA18772.1"/>
    </source>
</evidence>
<protein>
    <submittedName>
        <fullName evidence="4">Uncharacterized protein</fullName>
    </submittedName>
</protein>
<feature type="region of interest" description="Disordered" evidence="1">
    <location>
        <begin position="476"/>
        <end position="508"/>
    </location>
</feature>
<feature type="compositionally biased region" description="Basic and acidic residues" evidence="1">
    <location>
        <begin position="476"/>
        <end position="493"/>
    </location>
</feature>
<dbReference type="InterPro" id="IPR045063">
    <property type="entry name" value="Dynamin_N"/>
</dbReference>
<feature type="domain" description="Dynamin N-terminal" evidence="2">
    <location>
        <begin position="120"/>
        <end position="381"/>
    </location>
</feature>
<accession>A0A365NDJ7</accession>
<dbReference type="InterPro" id="IPR027417">
    <property type="entry name" value="P-loop_NTPase"/>
</dbReference>
<organism evidence="4 5">
    <name type="scientific">Gibberella intermedia</name>
    <name type="common">Bulb rot disease fungus</name>
    <name type="synonym">Fusarium proliferatum</name>
    <dbReference type="NCBI Taxonomy" id="948311"/>
    <lineage>
        <taxon>Eukaryota</taxon>
        <taxon>Fungi</taxon>
        <taxon>Dikarya</taxon>
        <taxon>Ascomycota</taxon>
        <taxon>Pezizomycotina</taxon>
        <taxon>Sordariomycetes</taxon>
        <taxon>Hypocreomycetidae</taxon>
        <taxon>Hypocreales</taxon>
        <taxon>Nectriaceae</taxon>
        <taxon>Fusarium</taxon>
        <taxon>Fusarium fujikuroi species complex</taxon>
    </lineage>
</organism>
<proteinExistence type="predicted"/>
<dbReference type="Pfam" id="PF00350">
    <property type="entry name" value="Dynamin_N"/>
    <property type="match status" value="1"/>
</dbReference>
<evidence type="ECO:0000259" key="2">
    <source>
        <dbReference type="Pfam" id="PF00350"/>
    </source>
</evidence>
<reference evidence="4 5" key="1">
    <citation type="submission" date="2017-12" db="EMBL/GenBank/DDBJ databases">
        <title>Genome sequence of the mycotoxigenic crop pathogen Fusarium proliferatum, strain ITEM 2341 from Date Palm.</title>
        <authorList>
            <person name="Almiman B.F."/>
            <person name="Shittu T.A."/>
            <person name="Muthumeenakshi S."/>
            <person name="Baroncelli R."/>
            <person name="Sreenivasaprasada S."/>
        </authorList>
    </citation>
    <scope>NUCLEOTIDE SEQUENCE [LARGE SCALE GENOMIC DNA]</scope>
    <source>
        <strain evidence="4 5">ITEM 2341</strain>
    </source>
</reference>
<evidence type="ECO:0000259" key="3">
    <source>
        <dbReference type="Pfam" id="PF24564"/>
    </source>
</evidence>
<dbReference type="SUPFAM" id="SSF52540">
    <property type="entry name" value="P-loop containing nucleoside triphosphate hydrolases"/>
    <property type="match status" value="1"/>
</dbReference>
<dbReference type="EMBL" id="PKMI01000013">
    <property type="protein sequence ID" value="RBA18772.1"/>
    <property type="molecule type" value="Genomic_DNA"/>
</dbReference>
<evidence type="ECO:0000313" key="5">
    <source>
        <dbReference type="Proteomes" id="UP000251714"/>
    </source>
</evidence>
<name>A0A365NDJ7_GIBIN</name>
<comment type="caution">
    <text evidence="4">The sequence shown here is derived from an EMBL/GenBank/DDBJ whole genome shotgun (WGS) entry which is preliminary data.</text>
</comment>
<dbReference type="InterPro" id="IPR056024">
    <property type="entry name" value="DUF7605"/>
</dbReference>
<dbReference type="Proteomes" id="UP000251714">
    <property type="component" value="Unassembled WGS sequence"/>
</dbReference>
<dbReference type="Gene3D" id="3.40.50.300">
    <property type="entry name" value="P-loop containing nucleotide triphosphate hydrolases"/>
    <property type="match status" value="1"/>
</dbReference>
<feature type="compositionally biased region" description="Acidic residues" evidence="1">
    <location>
        <begin position="993"/>
        <end position="1006"/>
    </location>
</feature>
<dbReference type="Pfam" id="PF24564">
    <property type="entry name" value="DUF7605"/>
    <property type="match status" value="1"/>
</dbReference>
<feature type="region of interest" description="Disordered" evidence="1">
    <location>
        <begin position="980"/>
        <end position="1014"/>
    </location>
</feature>
<dbReference type="PANTHER" id="PTHR36681:SF3">
    <property type="entry name" value="NUCLEAR GTPASE, GERMINAL CENTER-ASSOCIATED, TANDEM DUPLICATE 3"/>
    <property type="match status" value="1"/>
</dbReference>
<sequence>MAPSSASPRGIKREPPPGSPLPEEDSPVKRQTTEASRVGTQAPKFSWRTCGSAEDVERLRIKEYAVKVAQKHCAKLKKELSFSIFEGQADAVVLGQRMLEQWMREDDDIRKAHENFQILVGVQGPTGAGKSSFLGALLLQHELLPSGEDGAATAAVGKVSWNYDNTPGHEFRARITFRSIQDISQSLKILLQSIEHVMVLEKTAVTTVEDIEERENDIAIAEETISYELPGVKAVWKFSREDLEMILRNKSEEGSYSGIVRAILKSNQTVLGFLRDNILDYKAINRFRLRRAVRPFLDSTPYRHKDGSQFSVWPLVEDVHMYVKSDILKSGMTLVDLPGCSDTVARRAEVTKAFAHQLDVRLVISPITRASDEEKSQELMQSGFDEAQMKLSGKDDGRGFGIVMTMTDAINVDNYLRSTPTLKYNATVKANLDKLKELQVEETDVKSRIKNAKLAMSEAQAQKAKWMEEYMAMMEERDSQTDGERRTSDEHLTKVRSKSFNSKSSYEEAQKRLEQLEARVGEIQKEETDAKNWLHNASVQVRNFIVKKKIQEKYSVQRSKVPGADTSKPSPPIPIFAVFTNAYWNLMRDAPLVGFATLESTGYPDVRKWLLEATMSKREKHLDAILGRYQKLMNLMRIYSKESSENEESGLTRSSFEAVLEKTHGKFSTTIGVEISRAGAKIQLLNPLENRDETVKAFGHEAVRIATRWSRKFPNKRNNNTKIAAPTYKAIVKRHGRTYPSKTKGCPKITYNWLEELGTPMLQIIGKDWDRDMNKELFKIQVPIMDAFKKVWADYVEELEQVISMELPALEESFSGILTMVSNAEHVYESQVLQLLQHLSKETSSVGFDLVDYLEEELAQTFDSAFRICGQGSHARRCDHIVQKFKRSSEDLCHPVMDRLAKNLETKKKKIPGKLRSIAQSAVEDAKQQISFFINNLIENYEADEVSQAKKLELQASIRTHVAEWEQGWERREGHDEELLGAASDVPVVTGDNEIEEDDEETEETDGVAGDFGTVDQVIGGYLDEDESD</sequence>
<dbReference type="AlphaFoldDB" id="A0A365NDJ7"/>
<feature type="region of interest" description="Disordered" evidence="1">
    <location>
        <begin position="1"/>
        <end position="41"/>
    </location>
</feature>